<evidence type="ECO:0000256" key="5">
    <source>
        <dbReference type="ARBA" id="ARBA00022833"/>
    </source>
</evidence>
<accession>A0A336LRV1</accession>
<feature type="region of interest" description="Disordered" evidence="13">
    <location>
        <begin position="755"/>
        <end position="793"/>
    </location>
</feature>
<comment type="function">
    <text evidence="10">Transcription factor which plays a key role in limb development. Positively regulates FGF8 expression in the apical ectodermal ridge (AER) and contributes to limb outgrowth in embryos.</text>
</comment>
<gene>
    <name evidence="16" type="primary">CSON012507</name>
</gene>
<evidence type="ECO:0000256" key="10">
    <source>
        <dbReference type="ARBA" id="ARBA00037677"/>
    </source>
</evidence>
<keyword evidence="5" id="KW-0862">Zinc</keyword>
<evidence type="ECO:0000313" key="16">
    <source>
        <dbReference type="EMBL" id="SSX19157.1"/>
    </source>
</evidence>
<dbReference type="PROSITE" id="PS00028">
    <property type="entry name" value="ZINC_FINGER_C2H2_1"/>
    <property type="match status" value="3"/>
</dbReference>
<evidence type="ECO:0000256" key="3">
    <source>
        <dbReference type="ARBA" id="ARBA00022737"/>
    </source>
</evidence>
<keyword evidence="2" id="KW-0479">Metal-binding</keyword>
<dbReference type="PROSITE" id="PS50157">
    <property type="entry name" value="ZINC_FINGER_C2H2_2"/>
    <property type="match status" value="3"/>
</dbReference>
<dbReference type="InterPro" id="IPR013087">
    <property type="entry name" value="Znf_C2H2_type"/>
</dbReference>
<feature type="compositionally biased region" description="Polar residues" evidence="13">
    <location>
        <begin position="755"/>
        <end position="772"/>
    </location>
</feature>
<protein>
    <submittedName>
        <fullName evidence="16">CSON012507 protein</fullName>
    </submittedName>
</protein>
<feature type="region of interest" description="Disordered" evidence="13">
    <location>
        <begin position="314"/>
        <end position="379"/>
    </location>
</feature>
<dbReference type="GO" id="GO:0005634">
    <property type="term" value="C:nucleus"/>
    <property type="evidence" value="ECO:0007669"/>
    <property type="project" value="UniProtKB-SubCell"/>
</dbReference>
<evidence type="ECO:0000256" key="2">
    <source>
        <dbReference type="ARBA" id="ARBA00022723"/>
    </source>
</evidence>
<feature type="region of interest" description="Disordered" evidence="13">
    <location>
        <begin position="1"/>
        <end position="21"/>
    </location>
</feature>
<dbReference type="GO" id="GO:0000978">
    <property type="term" value="F:RNA polymerase II cis-regulatory region sequence-specific DNA binding"/>
    <property type="evidence" value="ECO:0007669"/>
    <property type="project" value="TreeGrafter"/>
</dbReference>
<evidence type="ECO:0000313" key="15">
    <source>
        <dbReference type="EMBL" id="SSW98771.1"/>
    </source>
</evidence>
<name>A0A336LRV1_CULSO</name>
<feature type="domain" description="C2H2-type" evidence="14">
    <location>
        <begin position="687"/>
        <end position="716"/>
    </location>
</feature>
<feature type="compositionally biased region" description="Polar residues" evidence="13">
    <location>
        <begin position="333"/>
        <end position="373"/>
    </location>
</feature>
<evidence type="ECO:0000256" key="8">
    <source>
        <dbReference type="ARBA" id="ARBA00023163"/>
    </source>
</evidence>
<dbReference type="FunFam" id="3.30.160.60:FF:000014">
    <property type="entry name" value="Transcription factor Sp3"/>
    <property type="match status" value="1"/>
</dbReference>
<evidence type="ECO:0000256" key="6">
    <source>
        <dbReference type="ARBA" id="ARBA00023015"/>
    </source>
</evidence>
<dbReference type="SMART" id="SM00355">
    <property type="entry name" value="ZnF_C2H2"/>
    <property type="match status" value="3"/>
</dbReference>
<reference evidence="16" key="2">
    <citation type="submission" date="2018-07" db="EMBL/GenBank/DDBJ databases">
        <authorList>
            <person name="Quirk P.G."/>
            <person name="Krulwich T.A."/>
        </authorList>
    </citation>
    <scope>NUCLEOTIDE SEQUENCE</scope>
</reference>
<evidence type="ECO:0000256" key="13">
    <source>
        <dbReference type="SAM" id="MobiDB-lite"/>
    </source>
</evidence>
<organism evidence="16">
    <name type="scientific">Culicoides sonorensis</name>
    <name type="common">Biting midge</name>
    <dbReference type="NCBI Taxonomy" id="179676"/>
    <lineage>
        <taxon>Eukaryota</taxon>
        <taxon>Metazoa</taxon>
        <taxon>Ecdysozoa</taxon>
        <taxon>Arthropoda</taxon>
        <taxon>Hexapoda</taxon>
        <taxon>Insecta</taxon>
        <taxon>Pterygota</taxon>
        <taxon>Neoptera</taxon>
        <taxon>Endopterygota</taxon>
        <taxon>Diptera</taxon>
        <taxon>Nematocera</taxon>
        <taxon>Chironomoidea</taxon>
        <taxon>Ceratopogonidae</taxon>
        <taxon>Ceratopogoninae</taxon>
        <taxon>Culicoides</taxon>
        <taxon>Monoculicoides</taxon>
    </lineage>
</organism>
<evidence type="ECO:0000256" key="12">
    <source>
        <dbReference type="PROSITE-ProRule" id="PRU00042"/>
    </source>
</evidence>
<dbReference type="VEuPathDB" id="VectorBase:CSON012507"/>
<dbReference type="Gene3D" id="3.30.160.60">
    <property type="entry name" value="Classic Zinc Finger"/>
    <property type="match status" value="3"/>
</dbReference>
<reference evidence="15" key="1">
    <citation type="submission" date="2018-04" db="EMBL/GenBank/DDBJ databases">
        <authorList>
            <person name="Go L.Y."/>
            <person name="Mitchell J.A."/>
        </authorList>
    </citation>
    <scope>NUCLEOTIDE SEQUENCE</scope>
    <source>
        <tissue evidence="15">Whole organism</tissue>
    </source>
</reference>
<dbReference type="InterPro" id="IPR036236">
    <property type="entry name" value="Znf_C2H2_sf"/>
</dbReference>
<keyword evidence="9" id="KW-0539">Nucleus</keyword>
<evidence type="ECO:0000256" key="7">
    <source>
        <dbReference type="ARBA" id="ARBA00023125"/>
    </source>
</evidence>
<feature type="domain" description="C2H2-type" evidence="14">
    <location>
        <begin position="717"/>
        <end position="744"/>
    </location>
</feature>
<keyword evidence="8" id="KW-0804">Transcription</keyword>
<keyword evidence="6" id="KW-0805">Transcription regulation</keyword>
<dbReference type="GO" id="GO:0008270">
    <property type="term" value="F:zinc ion binding"/>
    <property type="evidence" value="ECO:0007669"/>
    <property type="project" value="UniProtKB-KW"/>
</dbReference>
<keyword evidence="7" id="KW-0238">DNA-binding</keyword>
<evidence type="ECO:0000259" key="14">
    <source>
        <dbReference type="PROSITE" id="PS50157"/>
    </source>
</evidence>
<dbReference type="OMA" id="THTKIRS"/>
<dbReference type="EMBL" id="UFQS01000059">
    <property type="protein sequence ID" value="SSW98771.1"/>
    <property type="molecule type" value="Genomic_DNA"/>
</dbReference>
<comment type="subcellular location">
    <subcellularLocation>
        <location evidence="1">Nucleus</location>
    </subcellularLocation>
</comment>
<feature type="domain" description="C2H2-type" evidence="14">
    <location>
        <begin position="657"/>
        <end position="686"/>
    </location>
</feature>
<dbReference type="AlphaFoldDB" id="A0A336LRV1"/>
<evidence type="ECO:0000256" key="9">
    <source>
        <dbReference type="ARBA" id="ARBA00023242"/>
    </source>
</evidence>
<feature type="compositionally biased region" description="Low complexity" evidence="13">
    <location>
        <begin position="315"/>
        <end position="332"/>
    </location>
</feature>
<dbReference type="FunFam" id="3.30.160.60:FF:000077">
    <property type="entry name" value="Sp8 transcription factor"/>
    <property type="match status" value="1"/>
</dbReference>
<proteinExistence type="inferred from homology"/>
<comment type="similarity">
    <text evidence="11">Belongs to the Sp1 C2H2-type zinc-finger protein family.</text>
</comment>
<dbReference type="FunFam" id="3.30.160.60:FF:000026">
    <property type="entry name" value="Transcription factor Sp3"/>
    <property type="match status" value="1"/>
</dbReference>
<dbReference type="Pfam" id="PF00096">
    <property type="entry name" value="zf-C2H2"/>
    <property type="match status" value="2"/>
</dbReference>
<sequence length="793" mass="86452">MANNSMKLETSNSSIHENDGNITIMTTSPQQQQQATVSSPQQQTFTINPQQLASLGGGIHVSGAGTLPGTPVKTFMTSPQLQPQIINPFLQGQGGQIIQNANGGVFQVVQPVQTVTVDGQEAIYIPAGGQQIQLGQAGAQQLQLGQSGAQPIHINQAGQIQLGQQQAFLAPNGQIIRAPPNMMQSNLIPQTQTVQLPNGQTVQVANPAGMQQLLQLPMATTQTIPVQVPISLGNGQTIYQTVHIPIQMHGGAMQQIVQPQMQIIPQMTQMATVVTPQGLQQIQLTPLNQLGIHTSQHQPQSIISQAPTITTTVASMTQPSHTTTTTSSVGASPQQAQNQSLNTSQHDTSAGNQNTSQQSLNTSNPSIQTSQNHQQQQQQQQQQQAQQQQQQQQQSQQQQQQQNQQQQTVTMAQQIPIQTQAQPITITNAQGQQISVIPGQSLQNLQNFQNLQNLQNLQRSPAASAASNIIQMPATGVQSFPIQHIPGVGNVQIIPANMLNSNTIAQIQAAANATQPQIPSLQNNMITFSPSSQNITTTPIKQTQEYPIKVIIKQENNEGTQQQISLQSTSSVSNNKNQETTTYQVSTPNLSSGTSTIIATGPGTEPNTGGSQQPALNVNISVIDNMEQTTKTRLKRVACTCPNCIQGERHADRKKQHICHIPGCNKVYGKTSHLRAHLRWHTGERPFVCSWQYCGKRFTRSDELQRHRRTHTGEKRFQCPECSKKFMRSDHLSKHIKTHNKIKKDGVLLVGMNTQSATSDSNDSSDQKNFMNDGTDDQKNFMNDGTEDQVMTH</sequence>
<dbReference type="EMBL" id="UFQT01000059">
    <property type="protein sequence ID" value="SSX19157.1"/>
    <property type="molecule type" value="Genomic_DNA"/>
</dbReference>
<dbReference type="PANTHER" id="PTHR23235:SF165">
    <property type="entry name" value="TRANSCRIPTION FACTOR BTD"/>
    <property type="match status" value="1"/>
</dbReference>
<dbReference type="SUPFAM" id="SSF57667">
    <property type="entry name" value="beta-beta-alpha zinc fingers"/>
    <property type="match status" value="1"/>
</dbReference>
<dbReference type="GO" id="GO:0000981">
    <property type="term" value="F:DNA-binding transcription factor activity, RNA polymerase II-specific"/>
    <property type="evidence" value="ECO:0007669"/>
    <property type="project" value="TreeGrafter"/>
</dbReference>
<keyword evidence="4 12" id="KW-0863">Zinc-finger</keyword>
<keyword evidence="3" id="KW-0677">Repeat</keyword>
<evidence type="ECO:0000256" key="1">
    <source>
        <dbReference type="ARBA" id="ARBA00004123"/>
    </source>
</evidence>
<evidence type="ECO:0000256" key="11">
    <source>
        <dbReference type="ARBA" id="ARBA00038409"/>
    </source>
</evidence>
<dbReference type="PANTHER" id="PTHR23235">
    <property type="entry name" value="KRUEPPEL-LIKE TRANSCRIPTION FACTOR"/>
    <property type="match status" value="1"/>
</dbReference>
<evidence type="ECO:0000256" key="4">
    <source>
        <dbReference type="ARBA" id="ARBA00022771"/>
    </source>
</evidence>